<feature type="compositionally biased region" description="Polar residues" evidence="1">
    <location>
        <begin position="65"/>
        <end position="75"/>
    </location>
</feature>
<accession>E6K444</accession>
<evidence type="ECO:0000313" key="2">
    <source>
        <dbReference type="EMBL" id="EFU31676.1"/>
    </source>
</evidence>
<keyword evidence="3" id="KW-1185">Reference proteome</keyword>
<evidence type="ECO:0000256" key="1">
    <source>
        <dbReference type="SAM" id="MobiDB-lite"/>
    </source>
</evidence>
<dbReference type="HOGENOM" id="CLU_203946_0_0_10"/>
<gene>
    <name evidence="2" type="ORF">HMPREF6485_0450</name>
</gene>
<reference evidence="2 3" key="1">
    <citation type="submission" date="2010-10" db="EMBL/GenBank/DDBJ databases">
        <authorList>
            <person name="Muzny D."/>
            <person name="Qin X."/>
            <person name="Deng J."/>
            <person name="Jiang H."/>
            <person name="Liu Y."/>
            <person name="Qu J."/>
            <person name="Song X.-Z."/>
            <person name="Zhang L."/>
            <person name="Thornton R."/>
            <person name="Coyle M."/>
            <person name="Francisco L."/>
            <person name="Jackson L."/>
            <person name="Javaid M."/>
            <person name="Korchina V."/>
            <person name="Kovar C."/>
            <person name="Mata R."/>
            <person name="Mathew T."/>
            <person name="Ngo R."/>
            <person name="Nguyen L."/>
            <person name="Nguyen N."/>
            <person name="Okwuonu G."/>
            <person name="Ongeri F."/>
            <person name="Pham C."/>
            <person name="Simmons D."/>
            <person name="Wilczek-Boney K."/>
            <person name="Hale W."/>
            <person name="Jakkamsetti A."/>
            <person name="Pham P."/>
            <person name="Ruth R."/>
            <person name="San Lucas F."/>
            <person name="Warren J."/>
            <person name="Zhang J."/>
            <person name="Zhao Z."/>
            <person name="Zhou C."/>
            <person name="Zhu D."/>
            <person name="Lee S."/>
            <person name="Bess C."/>
            <person name="Blankenburg K."/>
            <person name="Forbes L."/>
            <person name="Fu Q."/>
            <person name="Gubbala S."/>
            <person name="Hirani K."/>
            <person name="Jayaseelan J.C."/>
            <person name="Lara F."/>
            <person name="Munidasa M."/>
            <person name="Palculict T."/>
            <person name="Patil S."/>
            <person name="Pu L.-L."/>
            <person name="Saada N."/>
            <person name="Tang L."/>
            <person name="Weissenberger G."/>
            <person name="Zhu Y."/>
            <person name="Hemphill L."/>
            <person name="Shang Y."/>
            <person name="Youmans B."/>
            <person name="Ayvaz T."/>
            <person name="Ross M."/>
            <person name="Santibanez J."/>
            <person name="Aqrawi P."/>
            <person name="Gross S."/>
            <person name="Joshi V."/>
            <person name="Fowler G."/>
            <person name="Nazareth L."/>
            <person name="Reid J."/>
            <person name="Worley K."/>
            <person name="Petrosino J."/>
            <person name="Highlander S."/>
            <person name="Gibbs R."/>
        </authorList>
    </citation>
    <scope>NUCLEOTIDE SEQUENCE [LARGE SCALE GENOMIC DNA]</scope>
    <source>
        <strain evidence="2 3">ATCC 33574</strain>
    </source>
</reference>
<dbReference type="EMBL" id="AEPD01000010">
    <property type="protein sequence ID" value="EFU31676.1"/>
    <property type="molecule type" value="Genomic_DNA"/>
</dbReference>
<proteinExistence type="predicted"/>
<protein>
    <recommendedName>
        <fullName evidence="4">Toxin PIN</fullName>
    </recommendedName>
</protein>
<evidence type="ECO:0000313" key="3">
    <source>
        <dbReference type="Proteomes" id="UP000003112"/>
    </source>
</evidence>
<name>E6K444_9BACT</name>
<evidence type="ECO:0008006" key="4">
    <source>
        <dbReference type="Google" id="ProtNLM"/>
    </source>
</evidence>
<dbReference type="STRING" id="873513.HMPREF6485_0450"/>
<dbReference type="Proteomes" id="UP000003112">
    <property type="component" value="Unassembled WGS sequence"/>
</dbReference>
<sequence>MNNQEIKTRKMKKYIKPGIKVKRIELGNSILAGSIGVGIDDDPATGPALSKGSFFSDDKEEGGNSDRSSSSLWED</sequence>
<organism evidence="2 3">
    <name type="scientific">Segatella buccae ATCC 33574</name>
    <dbReference type="NCBI Taxonomy" id="873513"/>
    <lineage>
        <taxon>Bacteria</taxon>
        <taxon>Pseudomonadati</taxon>
        <taxon>Bacteroidota</taxon>
        <taxon>Bacteroidia</taxon>
        <taxon>Bacteroidales</taxon>
        <taxon>Prevotellaceae</taxon>
        <taxon>Segatella</taxon>
    </lineage>
</organism>
<dbReference type="AlphaFoldDB" id="E6K444"/>
<feature type="region of interest" description="Disordered" evidence="1">
    <location>
        <begin position="41"/>
        <end position="75"/>
    </location>
</feature>
<comment type="caution">
    <text evidence="2">The sequence shown here is derived from an EMBL/GenBank/DDBJ whole genome shotgun (WGS) entry which is preliminary data.</text>
</comment>